<organism evidence="2 3">
    <name type="scientific">Actinomycetospora atypica</name>
    <dbReference type="NCBI Taxonomy" id="1290095"/>
    <lineage>
        <taxon>Bacteria</taxon>
        <taxon>Bacillati</taxon>
        <taxon>Actinomycetota</taxon>
        <taxon>Actinomycetes</taxon>
        <taxon>Pseudonocardiales</taxon>
        <taxon>Pseudonocardiaceae</taxon>
        <taxon>Actinomycetospora</taxon>
    </lineage>
</organism>
<accession>A0ABV9YPY6</accession>
<dbReference type="Pfam" id="PF12275">
    <property type="entry name" value="DUF3616"/>
    <property type="match status" value="1"/>
</dbReference>
<gene>
    <name evidence="2" type="ORF">ACFPBZ_17360</name>
</gene>
<dbReference type="EMBL" id="JBHSIV010000018">
    <property type="protein sequence ID" value="MFC5063992.1"/>
    <property type="molecule type" value="Genomic_DNA"/>
</dbReference>
<name>A0ABV9YPY6_9PSEU</name>
<feature type="domain" description="DUF3616" evidence="1">
    <location>
        <begin position="25"/>
        <end position="322"/>
    </location>
</feature>
<proteinExistence type="predicted"/>
<dbReference type="RefSeq" id="WP_378037334.1">
    <property type="nucleotide sequence ID" value="NZ_JBHSIV010000018.1"/>
</dbReference>
<evidence type="ECO:0000259" key="1">
    <source>
        <dbReference type="Pfam" id="PF12275"/>
    </source>
</evidence>
<comment type="caution">
    <text evidence="2">The sequence shown here is derived from an EMBL/GenBank/DDBJ whole genome shotgun (WGS) entry which is preliminary data.</text>
</comment>
<keyword evidence="3" id="KW-1185">Reference proteome</keyword>
<evidence type="ECO:0000313" key="2">
    <source>
        <dbReference type="EMBL" id="MFC5063992.1"/>
    </source>
</evidence>
<sequence>MSSSPGPGRATLHLAEHTHTYGLSLSGLAVRGTTMLLAPDEGAALVALTSHGEDDWHDPVELPLSDLVDLPGDAEDEVDVEGIDVTGSWVWVTGSHSAKRKKVKSGTPPEKVAKRLRKVSAEEPRRLLARLPLGADGRPGPGGLRLPTDRRGLFGVLADDEHLAPFLGIPGKDNGFDVEGLAAISDERVLLGLRGPVLRGWAVVLELTLREGDDELELRDVRKHFLDLGGLGVRDLVRDGDDLLILAGPTMVLSRPARVLRIRGGAQGLPEAVAREDVETVVELETGEGEDHPEAIAVLGPGSLLVLHDSPAAWRLGEHSVTGDVLQGVDVGRA</sequence>
<dbReference type="InterPro" id="IPR022060">
    <property type="entry name" value="DUF3616"/>
</dbReference>
<dbReference type="Proteomes" id="UP001595947">
    <property type="component" value="Unassembled WGS sequence"/>
</dbReference>
<reference evidence="3" key="1">
    <citation type="journal article" date="2019" name="Int. J. Syst. Evol. Microbiol.">
        <title>The Global Catalogue of Microorganisms (GCM) 10K type strain sequencing project: providing services to taxonomists for standard genome sequencing and annotation.</title>
        <authorList>
            <consortium name="The Broad Institute Genomics Platform"/>
            <consortium name="The Broad Institute Genome Sequencing Center for Infectious Disease"/>
            <person name="Wu L."/>
            <person name="Ma J."/>
        </authorList>
    </citation>
    <scope>NUCLEOTIDE SEQUENCE [LARGE SCALE GENOMIC DNA]</scope>
    <source>
        <strain evidence="3">CGMCC 4.7093</strain>
    </source>
</reference>
<protein>
    <submittedName>
        <fullName evidence="2">DUF3616 domain-containing protein</fullName>
    </submittedName>
</protein>
<evidence type="ECO:0000313" key="3">
    <source>
        <dbReference type="Proteomes" id="UP001595947"/>
    </source>
</evidence>